<feature type="region of interest" description="Disordered" evidence="1">
    <location>
        <begin position="1"/>
        <end position="40"/>
    </location>
</feature>
<dbReference type="AlphaFoldDB" id="A0A0L0P2S2"/>
<evidence type="ECO:0000256" key="1">
    <source>
        <dbReference type="SAM" id="MobiDB-lite"/>
    </source>
</evidence>
<reference evidence="3" key="1">
    <citation type="journal article" date="2015" name="BMC Genomics">
        <title>Draft genome of a commonly misdiagnosed multidrug resistant pathogen Candida auris.</title>
        <authorList>
            <person name="Chatterjee S."/>
            <person name="Alampalli S.V."/>
            <person name="Nageshan R.K."/>
            <person name="Chettiar S.T."/>
            <person name="Joshi S."/>
            <person name="Tatu U.S."/>
        </authorList>
    </citation>
    <scope>NUCLEOTIDE SEQUENCE [LARGE SCALE GENOMIC DNA]</scope>
    <source>
        <strain evidence="3">6684</strain>
    </source>
</reference>
<dbReference type="EMBL" id="LGST01000018">
    <property type="protein sequence ID" value="KNE00648.1"/>
    <property type="molecule type" value="Genomic_DNA"/>
</dbReference>
<dbReference type="Proteomes" id="UP000037122">
    <property type="component" value="Unassembled WGS sequence"/>
</dbReference>
<feature type="compositionally biased region" description="Basic residues" evidence="1">
    <location>
        <begin position="1"/>
        <end position="10"/>
    </location>
</feature>
<gene>
    <name evidence="2" type="ORF">QG37_02685</name>
</gene>
<comment type="caution">
    <text evidence="2">The sequence shown here is derived from an EMBL/GenBank/DDBJ whole genome shotgun (WGS) entry which is preliminary data.</text>
</comment>
<organism evidence="2 3">
    <name type="scientific">Candidozyma auris</name>
    <name type="common">Yeast</name>
    <name type="synonym">Candida auris</name>
    <dbReference type="NCBI Taxonomy" id="498019"/>
    <lineage>
        <taxon>Eukaryota</taxon>
        <taxon>Fungi</taxon>
        <taxon>Dikarya</taxon>
        <taxon>Ascomycota</taxon>
        <taxon>Saccharomycotina</taxon>
        <taxon>Pichiomycetes</taxon>
        <taxon>Metschnikowiaceae</taxon>
        <taxon>Candidozyma</taxon>
    </lineage>
</organism>
<proteinExistence type="predicted"/>
<protein>
    <submittedName>
        <fullName evidence="2">Uncharacterized protein</fullName>
    </submittedName>
</protein>
<dbReference type="VEuPathDB" id="FungiDB:QG37_02685"/>
<feature type="compositionally biased region" description="Basic residues" evidence="1">
    <location>
        <begin position="18"/>
        <end position="29"/>
    </location>
</feature>
<sequence length="78" mass="9251">MSRPPKKHVAKGQDHRSFQHSRQSRKWQMKGKQIVDDQTAKDRGQAKCVLTLRARGYLSHQPSWIQWLFRRVIVGRDL</sequence>
<evidence type="ECO:0000313" key="3">
    <source>
        <dbReference type="Proteomes" id="UP000037122"/>
    </source>
</evidence>
<name>A0A0L0P2S2_CANAR</name>
<accession>A0A0L0P2S2</accession>
<evidence type="ECO:0000313" key="2">
    <source>
        <dbReference type="EMBL" id="KNE00648.1"/>
    </source>
</evidence>